<organism evidence="2 3">
    <name type="scientific">Metasolibacillus meyeri</name>
    <dbReference type="NCBI Taxonomy" id="1071052"/>
    <lineage>
        <taxon>Bacteria</taxon>
        <taxon>Bacillati</taxon>
        <taxon>Bacillota</taxon>
        <taxon>Bacilli</taxon>
        <taxon>Bacillales</taxon>
        <taxon>Caryophanaceae</taxon>
        <taxon>Metasolibacillus</taxon>
    </lineage>
</organism>
<accession>A0AAW9NW01</accession>
<sequence length="269" mass="31480">MKKIIPILFVFIFGIWFVINNPFTEENYNTNGQPNHEQVYQGDLLLVNHDFPVKEKYILKDLVNALQTNTNNYYTVLYNNTLISEHIKAPFEALMEQAYYDGISTFLVSSSFRSFEEQKKLYNEYGSESALPAGYSEHNLGLSLDIGSTQGRMEDTFEGQWLAENVWHYGFIMRYPENKTHITKIKYEPWHIRYVGLPHSVLIRENDFALEEYIEFLKEEQIIHTSVNGQDYIIKYYDSEQFSEDLLPKNQTYTISGDNQSGIIVTIEN</sequence>
<dbReference type="InterPro" id="IPR052179">
    <property type="entry name" value="DD-CPase-like"/>
</dbReference>
<gene>
    <name evidence="2" type="ORF">P9B03_20115</name>
</gene>
<keyword evidence="3" id="KW-1185">Reference proteome</keyword>
<dbReference type="RefSeq" id="WP_326125246.1">
    <property type="nucleotide sequence ID" value="NZ_JARSFG010000043.1"/>
</dbReference>
<dbReference type="Pfam" id="PF02557">
    <property type="entry name" value="VanY"/>
    <property type="match status" value="1"/>
</dbReference>
<feature type="domain" description="D-alanyl-D-alanine carboxypeptidase-like core" evidence="1">
    <location>
        <begin position="83"/>
        <end position="196"/>
    </location>
</feature>
<dbReference type="GO" id="GO:0008233">
    <property type="term" value="F:peptidase activity"/>
    <property type="evidence" value="ECO:0007669"/>
    <property type="project" value="InterPro"/>
</dbReference>
<evidence type="ECO:0000313" key="3">
    <source>
        <dbReference type="Proteomes" id="UP001344888"/>
    </source>
</evidence>
<protein>
    <submittedName>
        <fullName evidence="2">M15 family metallopeptidase</fullName>
    </submittedName>
</protein>
<evidence type="ECO:0000259" key="1">
    <source>
        <dbReference type="Pfam" id="PF02557"/>
    </source>
</evidence>
<dbReference type="AlphaFoldDB" id="A0AAW9NW01"/>
<dbReference type="SUPFAM" id="SSF55166">
    <property type="entry name" value="Hedgehog/DD-peptidase"/>
    <property type="match status" value="1"/>
</dbReference>
<dbReference type="EMBL" id="JARSFG010000043">
    <property type="protein sequence ID" value="MEC1180762.1"/>
    <property type="molecule type" value="Genomic_DNA"/>
</dbReference>
<dbReference type="Gene3D" id="3.30.1380.10">
    <property type="match status" value="1"/>
</dbReference>
<dbReference type="GO" id="GO:0006508">
    <property type="term" value="P:proteolysis"/>
    <property type="evidence" value="ECO:0007669"/>
    <property type="project" value="InterPro"/>
</dbReference>
<evidence type="ECO:0000313" key="2">
    <source>
        <dbReference type="EMBL" id="MEC1180762.1"/>
    </source>
</evidence>
<dbReference type="PANTHER" id="PTHR34385">
    <property type="entry name" value="D-ALANYL-D-ALANINE CARBOXYPEPTIDASE"/>
    <property type="match status" value="1"/>
</dbReference>
<proteinExistence type="predicted"/>
<dbReference type="CDD" id="cd14852">
    <property type="entry name" value="LD-carboxypeptidase"/>
    <property type="match status" value="1"/>
</dbReference>
<reference evidence="2 3" key="1">
    <citation type="submission" date="2023-03" db="EMBL/GenBank/DDBJ databases">
        <title>Bacillus Genome Sequencing.</title>
        <authorList>
            <person name="Dunlap C."/>
        </authorList>
    </citation>
    <scope>NUCLEOTIDE SEQUENCE [LARGE SCALE GENOMIC DNA]</scope>
    <source>
        <strain evidence="2 3">B-59205</strain>
    </source>
</reference>
<dbReference type="PANTHER" id="PTHR34385:SF1">
    <property type="entry name" value="PEPTIDOGLYCAN L-ALANYL-D-GLUTAMATE ENDOPEPTIDASE CWLK"/>
    <property type="match status" value="1"/>
</dbReference>
<dbReference type="InterPro" id="IPR009045">
    <property type="entry name" value="Zn_M74/Hedgehog-like"/>
</dbReference>
<dbReference type="InterPro" id="IPR003709">
    <property type="entry name" value="VanY-like_core_dom"/>
</dbReference>
<dbReference type="Proteomes" id="UP001344888">
    <property type="component" value="Unassembled WGS sequence"/>
</dbReference>
<dbReference type="Gene3D" id="3.30.200.180">
    <property type="match status" value="1"/>
</dbReference>
<name>A0AAW9NW01_9BACL</name>
<comment type="caution">
    <text evidence="2">The sequence shown here is derived from an EMBL/GenBank/DDBJ whole genome shotgun (WGS) entry which is preliminary data.</text>
</comment>
<dbReference type="InterPro" id="IPR058193">
    <property type="entry name" value="VanY/YodJ_core_dom"/>
</dbReference>